<organism evidence="3 4">
    <name type="scientific">Cinara cedri</name>
    <dbReference type="NCBI Taxonomy" id="506608"/>
    <lineage>
        <taxon>Eukaryota</taxon>
        <taxon>Metazoa</taxon>
        <taxon>Ecdysozoa</taxon>
        <taxon>Arthropoda</taxon>
        <taxon>Hexapoda</taxon>
        <taxon>Insecta</taxon>
        <taxon>Pterygota</taxon>
        <taxon>Neoptera</taxon>
        <taxon>Paraneoptera</taxon>
        <taxon>Hemiptera</taxon>
        <taxon>Sternorrhyncha</taxon>
        <taxon>Aphidomorpha</taxon>
        <taxon>Aphidoidea</taxon>
        <taxon>Aphididae</taxon>
        <taxon>Lachninae</taxon>
        <taxon>Cinara</taxon>
    </lineage>
</organism>
<dbReference type="EMBL" id="CABPRJ010000962">
    <property type="protein sequence ID" value="VVC33055.1"/>
    <property type="molecule type" value="Genomic_DNA"/>
</dbReference>
<evidence type="ECO:0000313" key="3">
    <source>
        <dbReference type="EMBL" id="VVC33055.1"/>
    </source>
</evidence>
<dbReference type="AlphaFoldDB" id="A0A5E4MLF1"/>
<keyword evidence="4" id="KW-1185">Reference proteome</keyword>
<protein>
    <submittedName>
        <fullName evidence="3">Uncharacterized protein</fullName>
    </submittedName>
</protein>
<reference evidence="3 4" key="1">
    <citation type="submission" date="2019-08" db="EMBL/GenBank/DDBJ databases">
        <authorList>
            <person name="Alioto T."/>
            <person name="Alioto T."/>
            <person name="Gomez Garrido J."/>
        </authorList>
    </citation>
    <scope>NUCLEOTIDE SEQUENCE [LARGE SCALE GENOMIC DNA]</scope>
</reference>
<evidence type="ECO:0000256" key="2">
    <source>
        <dbReference type="SAM" id="SignalP"/>
    </source>
</evidence>
<feature type="chain" id="PRO_5022707867" evidence="2">
    <location>
        <begin position="20"/>
        <end position="344"/>
    </location>
</feature>
<feature type="signal peptide" evidence="2">
    <location>
        <begin position="1"/>
        <end position="19"/>
    </location>
</feature>
<feature type="region of interest" description="Disordered" evidence="1">
    <location>
        <begin position="233"/>
        <end position="252"/>
    </location>
</feature>
<dbReference type="Proteomes" id="UP000325440">
    <property type="component" value="Unassembled WGS sequence"/>
</dbReference>
<proteinExistence type="predicted"/>
<evidence type="ECO:0000256" key="1">
    <source>
        <dbReference type="SAM" id="MobiDB-lite"/>
    </source>
</evidence>
<name>A0A5E4MLF1_9HEMI</name>
<evidence type="ECO:0000313" key="4">
    <source>
        <dbReference type="Proteomes" id="UP000325440"/>
    </source>
</evidence>
<gene>
    <name evidence="3" type="ORF">CINCED_3A018801</name>
</gene>
<keyword evidence="2" id="KW-0732">Signal</keyword>
<accession>A0A5E4MLF1</accession>
<sequence>MNGLQVTSLFFIISGGVLCYPGQLMDEPSPQYQIRLQVLKIALAIDENWSAIWSEKLNPVPILAQPRPTFCMQLIPEENLKEPINTYQVIKDIVHNCSFSGLYIIHGMHLLSHSVKCFFQKHALAQLKTIKFFLNGITDEFKEYLRKLIKDYEMIADKLSVVGASLRIVFELVSFFDEILRGLPTDDSDLMTTCKNLKRRIITESEKLCATKGKMWYDKSNVRYLDIDVTQEFEAPPQKPEESSEKVPQSSGTSEFIVIRSPEFTPLQRVLNKAEELRIIMNKVFEGLLIREMPVEFWAEIFSDNILITETDMQKVETFEANLEGEVENDFNEFPWEAVTQVFE</sequence>
<dbReference type="OrthoDB" id="6627929at2759"/>